<evidence type="ECO:0000313" key="2">
    <source>
        <dbReference type="EMBL" id="KIX11213.1"/>
    </source>
</evidence>
<reference evidence="2 3" key="1">
    <citation type="submission" date="2013-11" db="EMBL/GenBank/DDBJ databases">
        <title>Metagenomic analysis of a methanogenic consortium involved in long chain n-alkane degradation.</title>
        <authorList>
            <person name="Davidova I.A."/>
            <person name="Callaghan A.V."/>
            <person name="Wawrik B."/>
            <person name="Pruitt S."/>
            <person name="Marks C."/>
            <person name="Duncan K.E."/>
            <person name="Suflita J.M."/>
        </authorList>
    </citation>
    <scope>NUCLEOTIDE SEQUENCE [LARGE SCALE GENOMIC DNA]</scope>
    <source>
        <strain evidence="2 3">SPR</strain>
    </source>
</reference>
<keyword evidence="3" id="KW-1185">Reference proteome</keyword>
<dbReference type="RefSeq" id="WP_044352315.1">
    <property type="nucleotide sequence ID" value="NZ_AZAC01000067.1"/>
</dbReference>
<dbReference type="OrthoDB" id="9813452at2"/>
<evidence type="ECO:0000313" key="3">
    <source>
        <dbReference type="Proteomes" id="UP000032233"/>
    </source>
</evidence>
<gene>
    <name evidence="2" type="ORF">X474_25455</name>
</gene>
<dbReference type="STRING" id="1429043.X474_25455"/>
<evidence type="ECO:0008006" key="4">
    <source>
        <dbReference type="Google" id="ProtNLM"/>
    </source>
</evidence>
<evidence type="ECO:0000256" key="1">
    <source>
        <dbReference type="SAM" id="SignalP"/>
    </source>
</evidence>
<name>A0A0D2HKM7_9BACT</name>
<dbReference type="Proteomes" id="UP000032233">
    <property type="component" value="Unassembled WGS sequence"/>
</dbReference>
<accession>A0A0D2HKM7</accession>
<feature type="signal peptide" evidence="1">
    <location>
        <begin position="1"/>
        <end position="26"/>
    </location>
</feature>
<organism evidence="2 3">
    <name type="scientific">Dethiosulfatarculus sandiegensis</name>
    <dbReference type="NCBI Taxonomy" id="1429043"/>
    <lineage>
        <taxon>Bacteria</taxon>
        <taxon>Pseudomonadati</taxon>
        <taxon>Thermodesulfobacteriota</taxon>
        <taxon>Desulfarculia</taxon>
        <taxon>Desulfarculales</taxon>
        <taxon>Desulfarculaceae</taxon>
        <taxon>Dethiosulfatarculus</taxon>
    </lineage>
</organism>
<feature type="chain" id="PRO_5002243385" description="Lipoprotein" evidence="1">
    <location>
        <begin position="27"/>
        <end position="305"/>
    </location>
</feature>
<dbReference type="AlphaFoldDB" id="A0A0D2HKM7"/>
<sequence length="305" mass="33109">MGKRLMLAFLLLILPLFNGCAAKVMAGVESCSFSSRKNQLQDTFSGCGWSGKVVWEEGYIQVTTQGVGDPEKYGSLAQAEIMALKAARCLGYARLLEVLRGVRMDSNCSFGYYLENHTRLRARVEGVVKGAKLVTERVFIDKDRFVTGEVVLRLALNKPVKAGAGTYFKPHVSTDEKAVAEPDQESVVRKEQANTGLIVVARGIGALPALFPCVVEAGTGREIFGPDIIDRYYAIEKGVVGYAASLEKALLLKRAGDNPLVVRAIQAKGQNRARLVITREQAASVLAADNRGAFLKKCNVVIVIN</sequence>
<dbReference type="InParanoid" id="A0A0D2HKM7"/>
<dbReference type="EMBL" id="AZAC01000067">
    <property type="protein sequence ID" value="KIX11213.1"/>
    <property type="molecule type" value="Genomic_DNA"/>
</dbReference>
<protein>
    <recommendedName>
        <fullName evidence="4">Lipoprotein</fullName>
    </recommendedName>
</protein>
<keyword evidence="1" id="KW-0732">Signal</keyword>
<proteinExistence type="predicted"/>
<comment type="caution">
    <text evidence="2">The sequence shown here is derived from an EMBL/GenBank/DDBJ whole genome shotgun (WGS) entry which is preliminary data.</text>
</comment>